<protein>
    <submittedName>
        <fullName evidence="2">Uncharacterized protein</fullName>
    </submittedName>
</protein>
<dbReference type="AlphaFoldDB" id="A0A8S0W6L6"/>
<name>A0A8S0W6L6_CYCAE</name>
<feature type="compositionally biased region" description="Low complexity" evidence="1">
    <location>
        <begin position="19"/>
        <end position="30"/>
    </location>
</feature>
<dbReference type="Proteomes" id="UP000467700">
    <property type="component" value="Unassembled WGS sequence"/>
</dbReference>
<reference evidence="2 3" key="1">
    <citation type="submission" date="2020-01" db="EMBL/GenBank/DDBJ databases">
        <authorList>
            <person name="Gupta K D."/>
        </authorList>
    </citation>
    <scope>NUCLEOTIDE SEQUENCE [LARGE SCALE GENOMIC DNA]</scope>
</reference>
<evidence type="ECO:0000313" key="3">
    <source>
        <dbReference type="Proteomes" id="UP000467700"/>
    </source>
</evidence>
<gene>
    <name evidence="2" type="ORF">AAE3_LOCUS1396</name>
</gene>
<proteinExistence type="predicted"/>
<accession>A0A8S0W6L6</accession>
<feature type="compositionally biased region" description="Basic and acidic residues" evidence="1">
    <location>
        <begin position="32"/>
        <end position="43"/>
    </location>
</feature>
<dbReference type="PANTHER" id="PTHR42100">
    <property type="entry name" value="OXIDOREDUCTASE 178 KDA SUBUNIT, PUTATIVE (AFU_ORTHOLOGUE AFUA_8G04320)-RELATED"/>
    <property type="match status" value="1"/>
</dbReference>
<dbReference type="InterPro" id="IPR034444">
    <property type="entry name" value="Nuo17.8"/>
</dbReference>
<evidence type="ECO:0000256" key="1">
    <source>
        <dbReference type="SAM" id="MobiDB-lite"/>
    </source>
</evidence>
<comment type="caution">
    <text evidence="2">The sequence shown here is derived from an EMBL/GenBank/DDBJ whole genome shotgun (WGS) entry which is preliminary data.</text>
</comment>
<dbReference type="OrthoDB" id="2120038at2759"/>
<feature type="region of interest" description="Disordered" evidence="1">
    <location>
        <begin position="19"/>
        <end position="45"/>
    </location>
</feature>
<keyword evidence="3" id="KW-1185">Reference proteome</keyword>
<organism evidence="2 3">
    <name type="scientific">Cyclocybe aegerita</name>
    <name type="common">Black poplar mushroom</name>
    <name type="synonym">Agrocybe aegerita</name>
    <dbReference type="NCBI Taxonomy" id="1973307"/>
    <lineage>
        <taxon>Eukaryota</taxon>
        <taxon>Fungi</taxon>
        <taxon>Dikarya</taxon>
        <taxon>Basidiomycota</taxon>
        <taxon>Agaricomycotina</taxon>
        <taxon>Agaricomycetes</taxon>
        <taxon>Agaricomycetidae</taxon>
        <taxon>Agaricales</taxon>
        <taxon>Agaricineae</taxon>
        <taxon>Bolbitiaceae</taxon>
        <taxon>Cyclocybe</taxon>
    </lineage>
</organism>
<dbReference type="EMBL" id="CACVBS010000013">
    <property type="protein sequence ID" value="CAA7259276.1"/>
    <property type="molecule type" value="Genomic_DNA"/>
</dbReference>
<dbReference type="PANTHER" id="PTHR42100:SF1">
    <property type="entry name" value="OXIDOREDUCTASE 178 KDA SUBUNIT, PUTATIVE (AFU_ORTHOLOGUE AFUA_8G04320)-RELATED"/>
    <property type="match status" value="1"/>
</dbReference>
<evidence type="ECO:0000313" key="2">
    <source>
        <dbReference type="EMBL" id="CAA7259276.1"/>
    </source>
</evidence>
<sequence length="158" mass="17699">MSLAARRIVLITSRSRPAISAQRRAASSASHGHHEHDHHHEQDSTVYPAESFGGRFWRNVVLVSIAGALGLKYAPEPSENVYLTRWIAMYTAPRDYWLSLNAKHTAQQEEYARVGLLVNDAQRPPVHRFRYPQMLDQASAFLVPVGSDVDVSSVVPKV</sequence>
<dbReference type="GO" id="GO:0005739">
    <property type="term" value="C:mitochondrion"/>
    <property type="evidence" value="ECO:0007669"/>
    <property type="project" value="InterPro"/>
</dbReference>